<evidence type="ECO:0000313" key="2">
    <source>
        <dbReference type="Proteomes" id="UP001197378"/>
    </source>
</evidence>
<gene>
    <name evidence="1" type="ORF">HFQ13_03710</name>
</gene>
<dbReference type="GO" id="GO:0003677">
    <property type="term" value="F:DNA binding"/>
    <property type="evidence" value="ECO:0007669"/>
    <property type="project" value="UniProtKB-KW"/>
</dbReference>
<dbReference type="AlphaFoldDB" id="A0AAE3CJ36"/>
<name>A0AAE3CJ36_9PROT</name>
<sequence length="68" mass="7568">MALQTVKQFIETHPYMSAGGMRHLLFFKMQELQSAGIVSRIGRKILIDSEAFEAWVKGGNAQTVRGDA</sequence>
<organism evidence="1 2">
    <name type="scientific">Igneacidithiobacillus copahuensis</name>
    <dbReference type="NCBI Taxonomy" id="2724909"/>
    <lineage>
        <taxon>Bacteria</taxon>
        <taxon>Pseudomonadati</taxon>
        <taxon>Pseudomonadota</taxon>
        <taxon>Acidithiobacillia</taxon>
        <taxon>Acidithiobacillales</taxon>
        <taxon>Acidithiobacillaceae</taxon>
        <taxon>Igneacidithiobacillus</taxon>
    </lineage>
</organism>
<dbReference type="EMBL" id="JAAXYO010000039">
    <property type="protein sequence ID" value="MBU2787324.1"/>
    <property type="molecule type" value="Genomic_DNA"/>
</dbReference>
<keyword evidence="1" id="KW-0238">DNA-binding</keyword>
<dbReference type="Proteomes" id="UP001197378">
    <property type="component" value="Unassembled WGS sequence"/>
</dbReference>
<evidence type="ECO:0000313" key="1">
    <source>
        <dbReference type="EMBL" id="MBU2787324.1"/>
    </source>
</evidence>
<proteinExistence type="predicted"/>
<reference evidence="1" key="1">
    <citation type="journal article" date="2021" name="ISME J.">
        <title>Genomic evolution of the class Acidithiobacillia: deep-branching Proteobacteria living in extreme acidic conditions.</title>
        <authorList>
            <person name="Moya-Beltran A."/>
            <person name="Beard S."/>
            <person name="Rojas-Villalobos C."/>
            <person name="Issotta F."/>
            <person name="Gallardo Y."/>
            <person name="Ulloa R."/>
            <person name="Giaveno A."/>
            <person name="Degli Esposti M."/>
            <person name="Johnson D.B."/>
            <person name="Quatrini R."/>
        </authorList>
    </citation>
    <scope>NUCLEOTIDE SEQUENCE</scope>
    <source>
        <strain evidence="1">VAN18-1</strain>
    </source>
</reference>
<keyword evidence="2" id="KW-1185">Reference proteome</keyword>
<comment type="caution">
    <text evidence="1">The sequence shown here is derived from an EMBL/GenBank/DDBJ whole genome shotgun (WGS) entry which is preliminary data.</text>
</comment>
<protein>
    <submittedName>
        <fullName evidence="1">DNA-binding protein</fullName>
    </submittedName>
</protein>
<accession>A0AAE3CJ36</accession>
<dbReference type="RefSeq" id="WP_215885391.1">
    <property type="nucleotide sequence ID" value="NZ_JAAXYO010000039.1"/>
</dbReference>